<dbReference type="Pfam" id="PF19783">
    <property type="entry name" value="DUF6268"/>
    <property type="match status" value="1"/>
</dbReference>
<dbReference type="AlphaFoldDB" id="A0A2S0HYW1"/>
<evidence type="ECO:0000313" key="3">
    <source>
        <dbReference type="Proteomes" id="UP000238442"/>
    </source>
</evidence>
<feature type="domain" description="DUF6268" evidence="1">
    <location>
        <begin position="89"/>
        <end position="292"/>
    </location>
</feature>
<proteinExistence type="predicted"/>
<protein>
    <recommendedName>
        <fullName evidence="1">DUF6268 domain-containing protein</fullName>
    </recommendedName>
</protein>
<dbReference type="OrthoDB" id="1114906at2"/>
<evidence type="ECO:0000259" key="1">
    <source>
        <dbReference type="Pfam" id="PF19783"/>
    </source>
</evidence>
<evidence type="ECO:0000313" key="2">
    <source>
        <dbReference type="EMBL" id="AVI51383.1"/>
    </source>
</evidence>
<organism evidence="2 3">
    <name type="scientific">Pukyongia salina</name>
    <dbReference type="NCBI Taxonomy" id="2094025"/>
    <lineage>
        <taxon>Bacteria</taxon>
        <taxon>Pseudomonadati</taxon>
        <taxon>Bacteroidota</taxon>
        <taxon>Flavobacteriia</taxon>
        <taxon>Flavobacteriales</taxon>
        <taxon>Flavobacteriaceae</taxon>
        <taxon>Pukyongia</taxon>
    </lineage>
</organism>
<dbReference type="InterPro" id="IPR046235">
    <property type="entry name" value="DUF6268"/>
</dbReference>
<reference evidence="2 3" key="1">
    <citation type="submission" date="2018-02" db="EMBL/GenBank/DDBJ databases">
        <title>Genomic analysis of the strain RR4-38 isolated from a seawater recirculating aquaculture system.</title>
        <authorList>
            <person name="Kim Y.-S."/>
            <person name="Jang Y.H."/>
            <person name="Kim K.-H."/>
        </authorList>
    </citation>
    <scope>NUCLEOTIDE SEQUENCE [LARGE SCALE GENOMIC DNA]</scope>
    <source>
        <strain evidence="2 3">RR4-38</strain>
    </source>
</reference>
<sequence>MCIGLVWAIFGLCTLSAQTTDLARLEYTLIPQANSDNSINRFRGFVNFPIPLEWDGSYLVPGLEYRNVDLDIEDPVPFDIKNVQKFQMFRLSMGYTFKMSKAWRVGMKVGVEIASNFEQRTAKGSDLRFTGAGYVINDRTADSIAKKDRLIIGLQYSTNAGRPFPIPVVNYYKEFHPNWSYTLGVPKMNLKRTLTDKQTVQAFITIDGFFSNLQNDLPINNGTDIPGMADNISMTVVLGGLGYEYFFSRHLLFYFYGGYTGFNEIRLRKSNRETLYKINEENTFYIRSGIKFKL</sequence>
<accession>A0A2S0HYW1</accession>
<keyword evidence="3" id="KW-1185">Reference proteome</keyword>
<gene>
    <name evidence="2" type="ORF">C5O00_09435</name>
</gene>
<name>A0A2S0HYW1_9FLAO</name>
<dbReference type="EMBL" id="CP027062">
    <property type="protein sequence ID" value="AVI51383.1"/>
    <property type="molecule type" value="Genomic_DNA"/>
</dbReference>
<dbReference type="Proteomes" id="UP000238442">
    <property type="component" value="Chromosome"/>
</dbReference>
<dbReference type="KEGG" id="aue:C5O00_09435"/>